<evidence type="ECO:0000313" key="3">
    <source>
        <dbReference type="Proteomes" id="UP000266723"/>
    </source>
</evidence>
<reference evidence="2 3" key="1">
    <citation type="journal article" date="2020" name="BMC Genomics">
        <title>Intraspecific diversification of the crop wild relative Brassica cretica Lam. using demographic model selection.</title>
        <authorList>
            <person name="Kioukis A."/>
            <person name="Michalopoulou V.A."/>
            <person name="Briers L."/>
            <person name="Pirintsos S."/>
            <person name="Studholme D.J."/>
            <person name="Pavlidis P."/>
            <person name="Sarris P.F."/>
        </authorList>
    </citation>
    <scope>NUCLEOTIDE SEQUENCE [LARGE SCALE GENOMIC DNA]</scope>
    <source>
        <strain evidence="3">cv. PFS-1207/04</strain>
    </source>
</reference>
<keyword evidence="3" id="KW-1185">Reference proteome</keyword>
<accession>A0ABQ7C361</accession>
<feature type="region of interest" description="Disordered" evidence="1">
    <location>
        <begin position="76"/>
        <end position="164"/>
    </location>
</feature>
<evidence type="ECO:0000313" key="2">
    <source>
        <dbReference type="EMBL" id="KAF3545612.1"/>
    </source>
</evidence>
<evidence type="ECO:0000256" key="1">
    <source>
        <dbReference type="SAM" id="MobiDB-lite"/>
    </source>
</evidence>
<dbReference type="Proteomes" id="UP000266723">
    <property type="component" value="Unassembled WGS sequence"/>
</dbReference>
<organism evidence="2 3">
    <name type="scientific">Brassica cretica</name>
    <name type="common">Mustard</name>
    <dbReference type="NCBI Taxonomy" id="69181"/>
    <lineage>
        <taxon>Eukaryota</taxon>
        <taxon>Viridiplantae</taxon>
        <taxon>Streptophyta</taxon>
        <taxon>Embryophyta</taxon>
        <taxon>Tracheophyta</taxon>
        <taxon>Spermatophyta</taxon>
        <taxon>Magnoliopsida</taxon>
        <taxon>eudicotyledons</taxon>
        <taxon>Gunneridae</taxon>
        <taxon>Pentapetalae</taxon>
        <taxon>rosids</taxon>
        <taxon>malvids</taxon>
        <taxon>Brassicales</taxon>
        <taxon>Brassicaceae</taxon>
        <taxon>Brassiceae</taxon>
        <taxon>Brassica</taxon>
    </lineage>
</organism>
<dbReference type="EMBL" id="QGKV02000832">
    <property type="protein sequence ID" value="KAF3545612.1"/>
    <property type="molecule type" value="Genomic_DNA"/>
</dbReference>
<gene>
    <name evidence="2" type="ORF">DY000_02003393</name>
</gene>
<name>A0ABQ7C361_BRACR</name>
<comment type="caution">
    <text evidence="2">The sequence shown here is derived from an EMBL/GenBank/DDBJ whole genome shotgun (WGS) entry which is preliminary data.</text>
</comment>
<feature type="compositionally biased region" description="Basic and acidic residues" evidence="1">
    <location>
        <begin position="93"/>
        <end position="134"/>
    </location>
</feature>
<proteinExistence type="predicted"/>
<sequence>MMLRPSGQSRRQDSIAKRPKRTSLISFLWLLPDKCHEVPPRRELGLLDSESNVLTARPWNLFGFGCSLIVLSLTNSSGSSEFDRVGGKGRRCHERDMATPEKDSHSDGSRKYDSDESDLRFDKRRNTGKKDKDLVGIGSPTSEASRRGRWIKSYSKRSTERDIV</sequence>
<protein>
    <submittedName>
        <fullName evidence="2">Uncharacterized protein</fullName>
    </submittedName>
</protein>